<evidence type="ECO:0000313" key="3">
    <source>
        <dbReference type="Proteomes" id="UP000036027"/>
    </source>
</evidence>
<accession>A0A0J0YPG4</accession>
<dbReference type="Proteomes" id="UP000036027">
    <property type="component" value="Unassembled WGS sequence"/>
</dbReference>
<dbReference type="PATRIC" id="fig|1470200.3.peg.1376"/>
<dbReference type="RefSeq" id="WP_047761866.1">
    <property type="nucleotide sequence ID" value="NZ_CP091510.1"/>
</dbReference>
<evidence type="ECO:0000313" key="2">
    <source>
        <dbReference type="EMBL" id="KLT72030.1"/>
    </source>
</evidence>
<evidence type="ECO:0000256" key="1">
    <source>
        <dbReference type="SAM" id="Phobius"/>
    </source>
</evidence>
<sequence>MMPSEKLSDGIISLFRHFVEFWREQMLIAEKLMQFCFNVGIVLYVVYAADKKSRRYDNANTHIAFLS</sequence>
<keyword evidence="1" id="KW-0812">Transmembrane</keyword>
<comment type="caution">
    <text evidence="2">The sequence shown here is derived from an EMBL/GenBank/DDBJ whole genome shotgun (WGS) entry which is preliminary data.</text>
</comment>
<gene>
    <name evidence="2" type="ORF">PL75_10360</name>
</gene>
<name>A0A0J0YPG4_9NEIS</name>
<keyword evidence="1" id="KW-0472">Membrane</keyword>
<reference evidence="2 3" key="1">
    <citation type="submission" date="2014-11" db="EMBL/GenBank/DDBJ databases">
        <title>Genome of a novel goose pathogen.</title>
        <authorList>
            <person name="Hansen C.M."/>
            <person name="Hueffer K."/>
            <person name="Choi S.C."/>
        </authorList>
    </citation>
    <scope>NUCLEOTIDE SEQUENCE [LARGE SCALE GENOMIC DNA]</scope>
    <source>
        <strain evidence="2 3">KH1503</strain>
    </source>
</reference>
<keyword evidence="3" id="KW-1185">Reference proteome</keyword>
<keyword evidence="1" id="KW-1133">Transmembrane helix</keyword>
<proteinExistence type="predicted"/>
<dbReference type="AlphaFoldDB" id="A0A0J0YPG4"/>
<protein>
    <submittedName>
        <fullName evidence="2">Uncharacterized protein</fullName>
    </submittedName>
</protein>
<organism evidence="2 3">
    <name type="scientific">Neisseria arctica</name>
    <dbReference type="NCBI Taxonomy" id="1470200"/>
    <lineage>
        <taxon>Bacteria</taxon>
        <taxon>Pseudomonadati</taxon>
        <taxon>Pseudomonadota</taxon>
        <taxon>Betaproteobacteria</taxon>
        <taxon>Neisseriales</taxon>
        <taxon>Neisseriaceae</taxon>
        <taxon>Neisseria</taxon>
    </lineage>
</organism>
<feature type="transmembrane region" description="Helical" evidence="1">
    <location>
        <begin position="32"/>
        <end position="49"/>
    </location>
</feature>
<dbReference type="EMBL" id="JTDO01000023">
    <property type="protein sequence ID" value="KLT72030.1"/>
    <property type="molecule type" value="Genomic_DNA"/>
</dbReference>